<dbReference type="GO" id="GO:0009279">
    <property type="term" value="C:cell outer membrane"/>
    <property type="evidence" value="ECO:0007669"/>
    <property type="project" value="UniProtKB-SubCell"/>
</dbReference>
<dbReference type="GO" id="GO:0015562">
    <property type="term" value="F:efflux transmembrane transporter activity"/>
    <property type="evidence" value="ECO:0007669"/>
    <property type="project" value="InterPro"/>
</dbReference>
<proteinExistence type="inferred from homology"/>
<dbReference type="Gene3D" id="1.20.1600.10">
    <property type="entry name" value="Outer membrane efflux proteins (OEP)"/>
    <property type="match status" value="1"/>
</dbReference>
<reference evidence="3 4" key="1">
    <citation type="submission" date="2016-10" db="EMBL/GenBank/DDBJ databases">
        <authorList>
            <person name="de Groot N.N."/>
        </authorList>
    </citation>
    <scope>NUCLEOTIDE SEQUENCE [LARGE SCALE GENOMIC DNA]</scope>
    <source>
        <strain evidence="3 4">DSM 22012</strain>
    </source>
</reference>
<dbReference type="RefSeq" id="WP_104002223.1">
    <property type="nucleotide sequence ID" value="NZ_FNVQ01000001.1"/>
</dbReference>
<dbReference type="EMBL" id="FNVQ01000001">
    <property type="protein sequence ID" value="SEG08274.1"/>
    <property type="molecule type" value="Genomic_DNA"/>
</dbReference>
<evidence type="ECO:0000256" key="2">
    <source>
        <dbReference type="RuleBase" id="RU362097"/>
    </source>
</evidence>
<dbReference type="Gene3D" id="2.20.200.10">
    <property type="entry name" value="Outer membrane efflux proteins (OEP)"/>
    <property type="match status" value="1"/>
</dbReference>
<protein>
    <submittedName>
        <fullName evidence="3">Outer membrane protein, multidrug efflux system</fullName>
    </submittedName>
</protein>
<organism evidence="3 4">
    <name type="scientific">Marinobacterium lutimaris</name>
    <dbReference type="NCBI Taxonomy" id="568106"/>
    <lineage>
        <taxon>Bacteria</taxon>
        <taxon>Pseudomonadati</taxon>
        <taxon>Pseudomonadota</taxon>
        <taxon>Gammaproteobacteria</taxon>
        <taxon>Oceanospirillales</taxon>
        <taxon>Oceanospirillaceae</taxon>
        <taxon>Marinobacterium</taxon>
    </lineage>
</organism>
<keyword evidence="2" id="KW-0564">Palmitate</keyword>
<keyword evidence="2" id="KW-1134">Transmembrane beta strand</keyword>
<dbReference type="PROSITE" id="PS51257">
    <property type="entry name" value="PROKAR_LIPOPROTEIN"/>
    <property type="match status" value="1"/>
</dbReference>
<comment type="similarity">
    <text evidence="1 2">Belongs to the outer membrane factor (OMF) (TC 1.B.17) family.</text>
</comment>
<evidence type="ECO:0000313" key="4">
    <source>
        <dbReference type="Proteomes" id="UP000236745"/>
    </source>
</evidence>
<evidence type="ECO:0000313" key="3">
    <source>
        <dbReference type="EMBL" id="SEG08274.1"/>
    </source>
</evidence>
<keyword evidence="2" id="KW-0472">Membrane</keyword>
<comment type="subcellular location">
    <subcellularLocation>
        <location evidence="2">Cell outer membrane</location>
        <topology evidence="2">Lipid-anchor</topology>
    </subcellularLocation>
</comment>
<gene>
    <name evidence="3" type="ORF">SAMN05444390_1011311</name>
</gene>
<sequence>MRRPLLLVTAMALGGCSLVPDYQRPEAPVPNAYPEGAAYSAAADGDASQISWNTFFQDPALHQLVALALENNRDLRKALLNVDAYRAQYRIQGAALMPEVGIDGRGGRSRVPGDLAPGGQQTTAGNSSLEVGLTSYEVDLWGRVRSLDKAALETYLASDDTRRSVQLGLVANVAIAYLTWRTDQQLLSVTRSTLENYRHNLELVQASSGAGTASGLDVRQARTLVYSAEGQVHAFTRQVAQDKNALALLLGSPVPQDLPATDLAAPLLAEIPAGLPAGVLEQRPDISAAEHQLMAANANIGAARAAFFPSIRLTGSAGSASTHLSGLFDSGSAAWSFTPQIHLPIFNGGRLKASLDYAEIQKDIGVATYEQSIQRAFREVTDGLAAKGTWDKQIHSQQALVDSATEYSEMAQKRYDEGVDNYLTLLDAQRQLLSARQTLLTDQLAQMTSKIELYKALGGGWSEAAVKPEPATQ</sequence>
<dbReference type="NCBIfam" id="TIGR01845">
    <property type="entry name" value="outer_NodT"/>
    <property type="match status" value="1"/>
</dbReference>
<dbReference type="OrthoDB" id="9770517at2"/>
<dbReference type="PANTHER" id="PTHR30203">
    <property type="entry name" value="OUTER MEMBRANE CATION EFFLUX PROTEIN"/>
    <property type="match status" value="1"/>
</dbReference>
<dbReference type="InterPro" id="IPR003423">
    <property type="entry name" value="OMP_efflux"/>
</dbReference>
<keyword evidence="4" id="KW-1185">Reference proteome</keyword>
<keyword evidence="2" id="KW-0812">Transmembrane</keyword>
<dbReference type="Pfam" id="PF02321">
    <property type="entry name" value="OEP"/>
    <property type="match status" value="2"/>
</dbReference>
<dbReference type="InterPro" id="IPR010131">
    <property type="entry name" value="MdtP/NodT-like"/>
</dbReference>
<keyword evidence="2" id="KW-0449">Lipoprotein</keyword>
<accession>A0A1H5X943</accession>
<name>A0A1H5X943_9GAMM</name>
<evidence type="ECO:0000256" key="1">
    <source>
        <dbReference type="ARBA" id="ARBA00007613"/>
    </source>
</evidence>
<dbReference type="Proteomes" id="UP000236745">
    <property type="component" value="Unassembled WGS sequence"/>
</dbReference>
<dbReference type="SUPFAM" id="SSF56954">
    <property type="entry name" value="Outer membrane efflux proteins (OEP)"/>
    <property type="match status" value="1"/>
</dbReference>
<dbReference type="AlphaFoldDB" id="A0A1H5X943"/>
<dbReference type="PANTHER" id="PTHR30203:SF32">
    <property type="entry name" value="CATION EFFLUX SYSTEM PROTEIN CUSC"/>
    <property type="match status" value="1"/>
</dbReference>